<reference evidence="2 3" key="1">
    <citation type="submission" date="2016-02" db="EMBL/GenBank/DDBJ databases">
        <title>Complete genome sequencing and analysis of ATSB10, Dyella thiooxydans isolated from rhizosphere soil of sunflower (Helianthus annuus L.).</title>
        <authorList>
            <person name="Lee Y."/>
            <person name="Hwangbo K."/>
            <person name="Chung H."/>
            <person name="Yoo J."/>
            <person name="Kim K.Y."/>
            <person name="Sa T.M."/>
            <person name="Um Y."/>
            <person name="Madhaiyan M."/>
        </authorList>
    </citation>
    <scope>NUCLEOTIDE SEQUENCE [LARGE SCALE GENOMIC DNA]</scope>
    <source>
        <strain evidence="2 3">ATSB10</strain>
    </source>
</reference>
<dbReference type="KEGG" id="dtx:ATSB10_29490"/>
<dbReference type="RefSeq" id="WP_063673440.1">
    <property type="nucleotide sequence ID" value="NZ_CP014841.1"/>
</dbReference>
<protein>
    <submittedName>
        <fullName evidence="2">Uncharacterized protein</fullName>
    </submittedName>
</protein>
<keyword evidence="1" id="KW-0472">Membrane</keyword>
<dbReference type="STRING" id="445710.ATSB10_29490"/>
<organism evidence="2 3">
    <name type="scientific">Dyella thiooxydans</name>
    <dbReference type="NCBI Taxonomy" id="445710"/>
    <lineage>
        <taxon>Bacteria</taxon>
        <taxon>Pseudomonadati</taxon>
        <taxon>Pseudomonadota</taxon>
        <taxon>Gammaproteobacteria</taxon>
        <taxon>Lysobacterales</taxon>
        <taxon>Rhodanobacteraceae</taxon>
        <taxon>Dyella</taxon>
    </lineage>
</organism>
<name>A0A160N367_9GAMM</name>
<evidence type="ECO:0000313" key="3">
    <source>
        <dbReference type="Proteomes" id="UP000077255"/>
    </source>
</evidence>
<feature type="transmembrane region" description="Helical" evidence="1">
    <location>
        <begin position="38"/>
        <end position="59"/>
    </location>
</feature>
<sequence>MRWFTTRRLVRTYGIRWTEAERIVREECLRSGRGRTGLVLSLIHLTGLGWLLFGAHWLFPSVQGWMRMGIESPGLLVSMIVMLVPRLLARDAMRARAEALAATGDRSEQLPLR</sequence>
<evidence type="ECO:0000313" key="2">
    <source>
        <dbReference type="EMBL" id="AND70403.1"/>
    </source>
</evidence>
<dbReference type="OrthoDB" id="9847158at2"/>
<gene>
    <name evidence="2" type="ORF">ATSB10_29490</name>
</gene>
<dbReference type="Proteomes" id="UP000077255">
    <property type="component" value="Chromosome"/>
</dbReference>
<keyword evidence="3" id="KW-1185">Reference proteome</keyword>
<dbReference type="EMBL" id="CP014841">
    <property type="protein sequence ID" value="AND70403.1"/>
    <property type="molecule type" value="Genomic_DNA"/>
</dbReference>
<keyword evidence="1" id="KW-0812">Transmembrane</keyword>
<keyword evidence="1" id="KW-1133">Transmembrane helix</keyword>
<dbReference type="AlphaFoldDB" id="A0A160N367"/>
<feature type="transmembrane region" description="Helical" evidence="1">
    <location>
        <begin position="65"/>
        <end position="84"/>
    </location>
</feature>
<evidence type="ECO:0000256" key="1">
    <source>
        <dbReference type="SAM" id="Phobius"/>
    </source>
</evidence>
<accession>A0A160N367</accession>
<proteinExistence type="predicted"/>